<evidence type="ECO:0000256" key="1">
    <source>
        <dbReference type="ARBA" id="ARBA00022729"/>
    </source>
</evidence>
<dbReference type="PROSITE" id="PS50215">
    <property type="entry name" value="ADAM_MEPRO"/>
    <property type="match status" value="1"/>
</dbReference>
<dbReference type="NCBIfam" id="TIGR04183">
    <property type="entry name" value="Por_Secre_tail"/>
    <property type="match status" value="1"/>
</dbReference>
<proteinExistence type="predicted"/>
<dbReference type="InterPro" id="IPR001590">
    <property type="entry name" value="Peptidase_M12B"/>
</dbReference>
<dbReference type="STRING" id="1121898.GCA_000422725_02291"/>
<reference evidence="3 4" key="1">
    <citation type="submission" date="2013-09" db="EMBL/GenBank/DDBJ databases">
        <authorList>
            <person name="Zeng Z."/>
            <person name="Chen C."/>
        </authorList>
    </citation>
    <scope>NUCLEOTIDE SEQUENCE [LARGE SCALE GENOMIC DNA]</scope>
    <source>
        <strain evidence="3 4">WB 4.1-42</strain>
    </source>
</reference>
<evidence type="ECO:0000259" key="2">
    <source>
        <dbReference type="PROSITE" id="PS50215"/>
    </source>
</evidence>
<dbReference type="Pfam" id="PF18962">
    <property type="entry name" value="Por_Secre_tail"/>
    <property type="match status" value="1"/>
</dbReference>
<evidence type="ECO:0000313" key="4">
    <source>
        <dbReference type="Proteomes" id="UP000030111"/>
    </source>
</evidence>
<sequence>MKNVLLYTAVILFFTSNVFAQKYVSKLVEKQFEIHGQAKQVTNLLLEDRAYTNPNATKIAKNGVFYTIDANVANSLVAANLPVLSLEIVLKGTTVTLDLANAESTFEDAVVTTTGSDKLSIQDLKQVYYRGVIRGQENSLVAITISDKEVSGFISNEQGNFIVGKLQTSAEHVIYPDTDLRGHLQYSCSTDDAAGESHNHNGMQNKNAEVTEETLLSKCVKLSYETEYDIYQQLGSSSAVLAYVTTVHNQAATLYYNEGILTPLSGVTIWTSTDPYTATSTVNLLTQYQANTSSLGGNLSQLLTFRNVGGGIAAGFDGICNSNIDNSLATSMIYSYLNALPTYSWTVYVVTHEFGHLFGSRHTHACVWNGNNTAIDGCSGYTEGGCTVPAIPTDGGTIMSYCHLTTAGINFYKGFGLQPGNVIRSDVNNGACLVVCTNCTQELTIFIPVVESHDYRVQNSITASSVVNGGLIVGYYGNQILLKEGFSATGNGGTFLAQINPCVLYTYRTSSDDSNAEFSATDVLAINTAKTFQLSPNPASQLVTITSSKTIALVVVTSVEGRVMLNKQSAKSAATSLDINVDNYTQGYYTVTVTFSDGTMETQKLIKN</sequence>
<dbReference type="InterPro" id="IPR026444">
    <property type="entry name" value="Secre_tail"/>
</dbReference>
<dbReference type="PANTHER" id="PTHR11905">
    <property type="entry name" value="ADAM A DISINTEGRIN AND METALLOPROTEASE DOMAIN"/>
    <property type="match status" value="1"/>
</dbReference>
<dbReference type="GO" id="GO:0004222">
    <property type="term" value="F:metalloendopeptidase activity"/>
    <property type="evidence" value="ECO:0007669"/>
    <property type="project" value="InterPro"/>
</dbReference>
<organism evidence="3 4">
    <name type="scientific">Flavobacterium subsaxonicum WB 4.1-42 = DSM 21790</name>
    <dbReference type="NCBI Taxonomy" id="1121898"/>
    <lineage>
        <taxon>Bacteria</taxon>
        <taxon>Pseudomonadati</taxon>
        <taxon>Bacteroidota</taxon>
        <taxon>Flavobacteriia</taxon>
        <taxon>Flavobacteriales</taxon>
        <taxon>Flavobacteriaceae</taxon>
        <taxon>Flavobacterium</taxon>
    </lineage>
</organism>
<dbReference type="RefSeq" id="WP_026992661.1">
    <property type="nucleotide sequence ID" value="NZ_JRLY01000020.1"/>
</dbReference>
<feature type="domain" description="Peptidase M12B" evidence="2">
    <location>
        <begin position="218"/>
        <end position="402"/>
    </location>
</feature>
<dbReference type="Proteomes" id="UP000030111">
    <property type="component" value="Unassembled WGS sequence"/>
</dbReference>
<dbReference type="OrthoDB" id="1182309at2"/>
<gene>
    <name evidence="3" type="ORF">Q766_18260</name>
</gene>
<dbReference type="Pfam" id="PF13688">
    <property type="entry name" value="Reprolysin_5"/>
    <property type="match status" value="1"/>
</dbReference>
<dbReference type="NCBIfam" id="NF045639">
    <property type="entry name" value="GCX_COOH"/>
    <property type="match status" value="1"/>
</dbReference>
<dbReference type="InterPro" id="IPR055015">
    <property type="entry name" value="GCX_COOH"/>
</dbReference>
<keyword evidence="4" id="KW-1185">Reference proteome</keyword>
<dbReference type="PANTHER" id="PTHR11905:SF159">
    <property type="entry name" value="ADAM METALLOPROTEASE"/>
    <property type="match status" value="1"/>
</dbReference>
<dbReference type="EMBL" id="JRLY01000020">
    <property type="protein sequence ID" value="KGO91365.1"/>
    <property type="molecule type" value="Genomic_DNA"/>
</dbReference>
<dbReference type="GO" id="GO:0006509">
    <property type="term" value="P:membrane protein ectodomain proteolysis"/>
    <property type="evidence" value="ECO:0007669"/>
    <property type="project" value="TreeGrafter"/>
</dbReference>
<dbReference type="AlphaFoldDB" id="A0A0A2MT03"/>
<dbReference type="SUPFAM" id="SSF55486">
    <property type="entry name" value="Metalloproteases ('zincins'), catalytic domain"/>
    <property type="match status" value="1"/>
</dbReference>
<dbReference type="eggNOG" id="COG3292">
    <property type="taxonomic scope" value="Bacteria"/>
</dbReference>
<protein>
    <recommendedName>
        <fullName evidence="2">Peptidase M12B domain-containing protein</fullName>
    </recommendedName>
</protein>
<keyword evidence="1" id="KW-0732">Signal</keyword>
<accession>A0A0A2MT03</accession>
<name>A0A0A2MT03_9FLAO</name>
<dbReference type="InterPro" id="IPR024079">
    <property type="entry name" value="MetalloPept_cat_dom_sf"/>
</dbReference>
<evidence type="ECO:0000313" key="3">
    <source>
        <dbReference type="EMBL" id="KGO91365.1"/>
    </source>
</evidence>
<comment type="caution">
    <text evidence="3">The sequence shown here is derived from an EMBL/GenBank/DDBJ whole genome shotgun (WGS) entry which is preliminary data.</text>
</comment>
<dbReference type="Gene3D" id="3.40.390.10">
    <property type="entry name" value="Collagenase (Catalytic Domain)"/>
    <property type="match status" value="1"/>
</dbReference>